<dbReference type="CDD" id="cd00201">
    <property type="entry name" value="WW"/>
    <property type="match status" value="1"/>
</dbReference>
<feature type="compositionally biased region" description="Low complexity" evidence="1">
    <location>
        <begin position="163"/>
        <end position="185"/>
    </location>
</feature>
<dbReference type="InterPro" id="IPR036020">
    <property type="entry name" value="WW_dom_sf"/>
</dbReference>
<dbReference type="Gene3D" id="2.20.70.10">
    <property type="match status" value="1"/>
</dbReference>
<dbReference type="AlphaFoldDB" id="A0A0F4YST3"/>
<keyword evidence="4" id="KW-1185">Reference proteome</keyword>
<dbReference type="InterPro" id="IPR001202">
    <property type="entry name" value="WW_dom"/>
</dbReference>
<dbReference type="SMART" id="SM00456">
    <property type="entry name" value="WW"/>
    <property type="match status" value="1"/>
</dbReference>
<feature type="compositionally biased region" description="Pro residues" evidence="1">
    <location>
        <begin position="1"/>
        <end position="16"/>
    </location>
</feature>
<name>A0A0F4YST3_RASE3</name>
<protein>
    <submittedName>
        <fullName evidence="3">WW domain protein</fullName>
    </submittedName>
</protein>
<feature type="compositionally biased region" description="Polar residues" evidence="1">
    <location>
        <begin position="82"/>
        <end position="97"/>
    </location>
</feature>
<organism evidence="3 4">
    <name type="scientific">Rasamsonia emersonii (strain ATCC 16479 / CBS 393.64 / IMI 116815)</name>
    <dbReference type="NCBI Taxonomy" id="1408163"/>
    <lineage>
        <taxon>Eukaryota</taxon>
        <taxon>Fungi</taxon>
        <taxon>Dikarya</taxon>
        <taxon>Ascomycota</taxon>
        <taxon>Pezizomycotina</taxon>
        <taxon>Eurotiomycetes</taxon>
        <taxon>Eurotiomycetidae</taxon>
        <taxon>Eurotiales</taxon>
        <taxon>Trichocomaceae</taxon>
        <taxon>Rasamsonia</taxon>
    </lineage>
</organism>
<dbReference type="STRING" id="1408163.A0A0F4YST3"/>
<dbReference type="Proteomes" id="UP000053958">
    <property type="component" value="Unassembled WGS sequence"/>
</dbReference>
<dbReference type="PROSITE" id="PS01159">
    <property type="entry name" value="WW_DOMAIN_1"/>
    <property type="match status" value="1"/>
</dbReference>
<feature type="region of interest" description="Disordered" evidence="1">
    <location>
        <begin position="37"/>
        <end position="219"/>
    </location>
</feature>
<comment type="caution">
    <text evidence="3">The sequence shown here is derived from an EMBL/GenBank/DDBJ whole genome shotgun (WGS) entry which is preliminary data.</text>
</comment>
<feature type="compositionally biased region" description="Pro residues" evidence="1">
    <location>
        <begin position="192"/>
        <end position="219"/>
    </location>
</feature>
<evidence type="ECO:0000256" key="1">
    <source>
        <dbReference type="SAM" id="MobiDB-lite"/>
    </source>
</evidence>
<dbReference type="PROSITE" id="PS50020">
    <property type="entry name" value="WW_DOMAIN_2"/>
    <property type="match status" value="1"/>
</dbReference>
<feature type="non-terminal residue" evidence="3">
    <location>
        <position position="219"/>
    </location>
</feature>
<proteinExistence type="predicted"/>
<feature type="region of interest" description="Disordered" evidence="1">
    <location>
        <begin position="1"/>
        <end position="21"/>
    </location>
</feature>
<gene>
    <name evidence="3" type="ORF">T310_4601</name>
</gene>
<sequence length="219" mass="23037">MSFAPPPGPPPPPVPPGWKAQFDDRYKQWFFVNLKTGVSQWEPPDAPATDSAAPPSEPPPSYDQSGPANPDAVAAAGDKKSNLGSNNPYKQPSESATGSGGPSHSIEDDARLAAQLQAEEDARAAAQRKSPAPGGASAEYYNQAPPPSSTQPGGYPPHPPPSDDQQQQRSSGSKGFLGKLLGKSSWNKHSGHPPPQQSNYPPPHPGYGYPPPQNNYPPP</sequence>
<dbReference type="Pfam" id="PF00397">
    <property type="entry name" value="WW"/>
    <property type="match status" value="1"/>
</dbReference>
<feature type="compositionally biased region" description="Pro residues" evidence="1">
    <location>
        <begin position="144"/>
        <end position="162"/>
    </location>
</feature>
<feature type="domain" description="WW" evidence="2">
    <location>
        <begin position="12"/>
        <end position="46"/>
    </location>
</feature>
<dbReference type="SUPFAM" id="SSF51045">
    <property type="entry name" value="WW domain"/>
    <property type="match status" value="1"/>
</dbReference>
<evidence type="ECO:0000313" key="4">
    <source>
        <dbReference type="Proteomes" id="UP000053958"/>
    </source>
</evidence>
<dbReference type="RefSeq" id="XP_013327964.1">
    <property type="nucleotide sequence ID" value="XM_013472510.1"/>
</dbReference>
<evidence type="ECO:0000313" key="3">
    <source>
        <dbReference type="EMBL" id="KKA21352.1"/>
    </source>
</evidence>
<accession>A0A0F4YST3</accession>
<dbReference type="OrthoDB" id="4227562at2759"/>
<evidence type="ECO:0000259" key="2">
    <source>
        <dbReference type="PROSITE" id="PS50020"/>
    </source>
</evidence>
<dbReference type="EMBL" id="LASV01000189">
    <property type="protein sequence ID" value="KKA21352.1"/>
    <property type="molecule type" value="Genomic_DNA"/>
</dbReference>
<reference evidence="3 4" key="1">
    <citation type="submission" date="2015-04" db="EMBL/GenBank/DDBJ databases">
        <authorList>
            <person name="Heijne W.H."/>
            <person name="Fedorova N.D."/>
            <person name="Nierman W.C."/>
            <person name="Vollebregt A.W."/>
            <person name="Zhao Z."/>
            <person name="Wu L."/>
            <person name="Kumar M."/>
            <person name="Stam H."/>
            <person name="van den Berg M.A."/>
            <person name="Pel H.J."/>
        </authorList>
    </citation>
    <scope>NUCLEOTIDE SEQUENCE [LARGE SCALE GENOMIC DNA]</scope>
    <source>
        <strain evidence="3 4">CBS 393.64</strain>
    </source>
</reference>
<dbReference type="GeneID" id="25316949"/>